<dbReference type="RefSeq" id="WP_109569959.1">
    <property type="nucleotide sequence ID" value="NZ_CP029463.1"/>
</dbReference>
<keyword evidence="1" id="KW-0732">Signal</keyword>
<dbReference type="OrthoDB" id="1489643at2"/>
<feature type="signal peptide" evidence="1">
    <location>
        <begin position="1"/>
        <end position="18"/>
    </location>
</feature>
<sequence>MKKITLILLCYATLLACSGVKKTESYLNSGNYDAAIDIAVKNLNTNKTAKGKQDYVYMLEEAFAKAKKRDEDEIALLKVENKAFNYERIYNLYMQLHNRQERIKPLLPLPLLKEGRNAIFLMKSYNSEIVQSKENLSGYLYDNARKLMITNNKMDYREAYDDLAYLDQLNPNFRDVRTLMDEAQYKGTDFVYVSTKNETNMVIPAKLQDDLLNFGTYGLNDKWTVYHSNKQKGVFYDFGMVLNFRQINISPEQIKEKQFIKEKQIKDGTKTLLDSNGNVVKDSLGNPIKVDNMKSISISIYEFTQFKSCQITGIVDYVDNRNKQLIDSFPLSSEFIFEYIYANYNGDKRACDETYYQYFDRRAVQFPTNEQMVYDTGEDMKAKLKGIITNNKFRR</sequence>
<gene>
    <name evidence="2" type="ORF">DI487_12545</name>
</gene>
<evidence type="ECO:0000313" key="3">
    <source>
        <dbReference type="Proteomes" id="UP000245429"/>
    </source>
</evidence>
<evidence type="ECO:0000256" key="1">
    <source>
        <dbReference type="SAM" id="SignalP"/>
    </source>
</evidence>
<organism evidence="2 3">
    <name type="scientific">Flavobacterium sediminis</name>
    <dbReference type="NCBI Taxonomy" id="2201181"/>
    <lineage>
        <taxon>Bacteria</taxon>
        <taxon>Pseudomonadati</taxon>
        <taxon>Bacteroidota</taxon>
        <taxon>Flavobacteriia</taxon>
        <taxon>Flavobacteriales</taxon>
        <taxon>Flavobacteriaceae</taxon>
        <taxon>Flavobacterium</taxon>
    </lineage>
</organism>
<dbReference type="EMBL" id="CP029463">
    <property type="protein sequence ID" value="AWM14601.1"/>
    <property type="molecule type" value="Genomic_DNA"/>
</dbReference>
<evidence type="ECO:0000313" key="2">
    <source>
        <dbReference type="EMBL" id="AWM14601.1"/>
    </source>
</evidence>
<accession>A0A2U8QX29</accession>
<dbReference type="Proteomes" id="UP000245429">
    <property type="component" value="Chromosome"/>
</dbReference>
<dbReference type="AlphaFoldDB" id="A0A2U8QX29"/>
<reference evidence="2 3" key="1">
    <citation type="submission" date="2018-05" db="EMBL/GenBank/DDBJ databases">
        <title>Flavobacterium sp. MEBiC07310.</title>
        <authorList>
            <person name="Baek K."/>
        </authorList>
    </citation>
    <scope>NUCLEOTIDE SEQUENCE [LARGE SCALE GENOMIC DNA]</scope>
    <source>
        <strain evidence="2 3">MEBiC07310</strain>
    </source>
</reference>
<evidence type="ECO:0008006" key="4">
    <source>
        <dbReference type="Google" id="ProtNLM"/>
    </source>
</evidence>
<name>A0A2U8QX29_9FLAO</name>
<protein>
    <recommendedName>
        <fullName evidence="4">Lipoprotein</fullName>
    </recommendedName>
</protein>
<proteinExistence type="predicted"/>
<keyword evidence="3" id="KW-1185">Reference proteome</keyword>
<feature type="chain" id="PRO_5015869363" description="Lipoprotein" evidence="1">
    <location>
        <begin position="19"/>
        <end position="395"/>
    </location>
</feature>
<dbReference type="PROSITE" id="PS51257">
    <property type="entry name" value="PROKAR_LIPOPROTEIN"/>
    <property type="match status" value="1"/>
</dbReference>
<dbReference type="KEGG" id="fse:DI487_12545"/>